<keyword evidence="6" id="KW-0963">Cytoplasm</keyword>
<dbReference type="InterPro" id="IPR005944">
    <property type="entry name" value="Pro_iminopeptidase"/>
</dbReference>
<protein>
    <recommendedName>
        <fullName evidence="4">prolyl aminopeptidase</fullName>
        <ecNumber evidence="4">3.4.11.5</ecNumber>
    </recommendedName>
    <alternativeName>
        <fullName evidence="9">Prolyl aminopeptidase</fullName>
    </alternativeName>
</protein>
<keyword evidence="5" id="KW-0031">Aminopeptidase</keyword>
<reference evidence="11" key="1">
    <citation type="journal article" date="2014" name="Int. J. Syst. Evol. Microbiol.">
        <title>Complete genome sequence of Corynebacterium casei LMG S-19264T (=DSM 44701T), isolated from a smear-ripened cheese.</title>
        <authorList>
            <consortium name="US DOE Joint Genome Institute (JGI-PGF)"/>
            <person name="Walter F."/>
            <person name="Albersmeier A."/>
            <person name="Kalinowski J."/>
            <person name="Ruckert C."/>
        </authorList>
    </citation>
    <scope>NUCLEOTIDE SEQUENCE</scope>
    <source>
        <strain evidence="11">NBRC 112290</strain>
    </source>
</reference>
<dbReference type="GO" id="GO:0004177">
    <property type="term" value="F:aminopeptidase activity"/>
    <property type="evidence" value="ECO:0007669"/>
    <property type="project" value="UniProtKB-KW"/>
</dbReference>
<accession>A0AA38CUP3</accession>
<evidence type="ECO:0000256" key="4">
    <source>
        <dbReference type="ARBA" id="ARBA00012568"/>
    </source>
</evidence>
<evidence type="ECO:0000256" key="7">
    <source>
        <dbReference type="ARBA" id="ARBA00022670"/>
    </source>
</evidence>
<dbReference type="Gene3D" id="3.40.50.1820">
    <property type="entry name" value="alpha/beta hydrolase"/>
    <property type="match status" value="1"/>
</dbReference>
<evidence type="ECO:0000256" key="5">
    <source>
        <dbReference type="ARBA" id="ARBA00022438"/>
    </source>
</evidence>
<dbReference type="RefSeq" id="WP_284250935.1">
    <property type="nucleotide sequence ID" value="NZ_BSUM01000001.1"/>
</dbReference>
<dbReference type="Proteomes" id="UP001157161">
    <property type="component" value="Unassembled WGS sequence"/>
</dbReference>
<evidence type="ECO:0000256" key="3">
    <source>
        <dbReference type="ARBA" id="ARBA00010088"/>
    </source>
</evidence>
<dbReference type="InterPro" id="IPR000073">
    <property type="entry name" value="AB_hydrolase_1"/>
</dbReference>
<organism evidence="11 12">
    <name type="scientific">Litorihabitans aurantiacus</name>
    <dbReference type="NCBI Taxonomy" id="1930061"/>
    <lineage>
        <taxon>Bacteria</taxon>
        <taxon>Bacillati</taxon>
        <taxon>Actinomycetota</taxon>
        <taxon>Actinomycetes</taxon>
        <taxon>Micrococcales</taxon>
        <taxon>Beutenbergiaceae</taxon>
        <taxon>Litorihabitans</taxon>
    </lineage>
</organism>
<dbReference type="InterPro" id="IPR002410">
    <property type="entry name" value="Peptidase_S33"/>
</dbReference>
<dbReference type="AlphaFoldDB" id="A0AA38CUP3"/>
<name>A0AA38CUP3_9MICO</name>
<dbReference type="InterPro" id="IPR029058">
    <property type="entry name" value="AB_hydrolase_fold"/>
</dbReference>
<evidence type="ECO:0000256" key="1">
    <source>
        <dbReference type="ARBA" id="ARBA00001585"/>
    </source>
</evidence>
<keyword evidence="8" id="KW-0378">Hydrolase</keyword>
<keyword evidence="12" id="KW-1185">Reference proteome</keyword>
<feature type="domain" description="AB hydrolase-1" evidence="10">
    <location>
        <begin position="24"/>
        <end position="127"/>
    </location>
</feature>
<dbReference type="EC" id="3.4.11.5" evidence="4"/>
<evidence type="ECO:0000256" key="2">
    <source>
        <dbReference type="ARBA" id="ARBA00004496"/>
    </source>
</evidence>
<evidence type="ECO:0000256" key="6">
    <source>
        <dbReference type="ARBA" id="ARBA00022490"/>
    </source>
</evidence>
<gene>
    <name evidence="11" type="ORF">GCM10025875_22220</name>
</gene>
<comment type="catalytic activity">
    <reaction evidence="1">
        <text>Release of N-terminal proline from a peptide.</text>
        <dbReference type="EC" id="3.4.11.5"/>
    </reaction>
</comment>
<keyword evidence="7" id="KW-0645">Protease</keyword>
<sequence length="169" mass="18105">MDRSARRRLHLLGGLGPPGGRPALYLHGGPGSGLGPGGYRRRFDPERHLVVGLDQRGCGRSTPWAIDDLENLDAITTDVLIADLEALREHLGVEAWLVHGVSWGSTLALAYALAHPARVTALVLTAVTTGGREEIDWITEGVGRVFPEAWESSRPVCPRMSASSPATRG</sequence>
<evidence type="ECO:0000313" key="11">
    <source>
        <dbReference type="EMBL" id="GMA32230.1"/>
    </source>
</evidence>
<dbReference type="PANTHER" id="PTHR43722">
    <property type="entry name" value="PROLINE IMINOPEPTIDASE"/>
    <property type="match status" value="1"/>
</dbReference>
<comment type="subcellular location">
    <subcellularLocation>
        <location evidence="2">Cytoplasm</location>
    </subcellularLocation>
</comment>
<comment type="similarity">
    <text evidence="3">Belongs to the peptidase S33 family.</text>
</comment>
<dbReference type="PRINTS" id="PR00793">
    <property type="entry name" value="PROAMNOPTASE"/>
</dbReference>
<comment type="caution">
    <text evidence="11">The sequence shown here is derived from an EMBL/GenBank/DDBJ whole genome shotgun (WGS) entry which is preliminary data.</text>
</comment>
<evidence type="ECO:0000256" key="8">
    <source>
        <dbReference type="ARBA" id="ARBA00022801"/>
    </source>
</evidence>
<evidence type="ECO:0000313" key="12">
    <source>
        <dbReference type="Proteomes" id="UP001157161"/>
    </source>
</evidence>
<proteinExistence type="inferred from homology"/>
<dbReference type="PANTHER" id="PTHR43722:SF1">
    <property type="entry name" value="PROLINE IMINOPEPTIDASE"/>
    <property type="match status" value="1"/>
</dbReference>
<dbReference type="GO" id="GO:0006508">
    <property type="term" value="P:proteolysis"/>
    <property type="evidence" value="ECO:0007669"/>
    <property type="project" value="UniProtKB-KW"/>
</dbReference>
<evidence type="ECO:0000259" key="10">
    <source>
        <dbReference type="Pfam" id="PF00561"/>
    </source>
</evidence>
<dbReference type="EMBL" id="BSUM01000001">
    <property type="protein sequence ID" value="GMA32230.1"/>
    <property type="molecule type" value="Genomic_DNA"/>
</dbReference>
<reference evidence="11" key="2">
    <citation type="submission" date="2023-02" db="EMBL/GenBank/DDBJ databases">
        <authorList>
            <person name="Sun Q."/>
            <person name="Mori K."/>
        </authorList>
    </citation>
    <scope>NUCLEOTIDE SEQUENCE</scope>
    <source>
        <strain evidence="11">NBRC 112290</strain>
    </source>
</reference>
<dbReference type="SUPFAM" id="SSF53474">
    <property type="entry name" value="alpha/beta-Hydrolases"/>
    <property type="match status" value="1"/>
</dbReference>
<dbReference type="GO" id="GO:0005737">
    <property type="term" value="C:cytoplasm"/>
    <property type="evidence" value="ECO:0007669"/>
    <property type="project" value="UniProtKB-SubCell"/>
</dbReference>
<dbReference type="Pfam" id="PF00561">
    <property type="entry name" value="Abhydrolase_1"/>
    <property type="match status" value="1"/>
</dbReference>
<evidence type="ECO:0000256" key="9">
    <source>
        <dbReference type="ARBA" id="ARBA00029605"/>
    </source>
</evidence>